<dbReference type="PANTHER" id="PTHR21569:SF1">
    <property type="entry name" value="SMALL RIBOSOMAL SUBUNIT PROTEIN US9M"/>
    <property type="match status" value="1"/>
</dbReference>
<feature type="region of interest" description="Disordered" evidence="6">
    <location>
        <begin position="109"/>
        <end position="135"/>
    </location>
</feature>
<reference evidence="7 8" key="1">
    <citation type="journal article" date="2016" name="Nat. Commun.">
        <title>Thousands of microbial genomes shed light on interconnected biogeochemical processes in an aquifer system.</title>
        <authorList>
            <person name="Anantharaman K."/>
            <person name="Brown C.T."/>
            <person name="Hug L.A."/>
            <person name="Sharon I."/>
            <person name="Castelle C.J."/>
            <person name="Probst A.J."/>
            <person name="Thomas B.C."/>
            <person name="Singh A."/>
            <person name="Wilkins M.J."/>
            <person name="Karaoz U."/>
            <person name="Brodie E.L."/>
            <person name="Williams K.H."/>
            <person name="Hubbard S.S."/>
            <person name="Banfield J.F."/>
        </authorList>
    </citation>
    <scope>NUCLEOTIDE SEQUENCE [LARGE SCALE GENOMIC DNA]</scope>
</reference>
<keyword evidence="2 4" id="KW-0689">Ribosomal protein</keyword>
<dbReference type="GO" id="GO:0003735">
    <property type="term" value="F:structural constituent of ribosome"/>
    <property type="evidence" value="ECO:0007669"/>
    <property type="project" value="InterPro"/>
</dbReference>
<dbReference type="Gene3D" id="3.30.230.10">
    <property type="match status" value="1"/>
</dbReference>
<dbReference type="Pfam" id="PF00380">
    <property type="entry name" value="Ribosomal_S9"/>
    <property type="match status" value="1"/>
</dbReference>
<evidence type="ECO:0000256" key="1">
    <source>
        <dbReference type="ARBA" id="ARBA00005251"/>
    </source>
</evidence>
<dbReference type="EMBL" id="MGFM01000015">
    <property type="protein sequence ID" value="OGM05879.1"/>
    <property type="molecule type" value="Genomic_DNA"/>
</dbReference>
<dbReference type="PANTHER" id="PTHR21569">
    <property type="entry name" value="RIBOSOMAL PROTEIN S9"/>
    <property type="match status" value="1"/>
</dbReference>
<evidence type="ECO:0000256" key="4">
    <source>
        <dbReference type="RuleBase" id="RU003815"/>
    </source>
</evidence>
<evidence type="ECO:0000256" key="2">
    <source>
        <dbReference type="ARBA" id="ARBA00022980"/>
    </source>
</evidence>
<evidence type="ECO:0000256" key="3">
    <source>
        <dbReference type="ARBA" id="ARBA00023274"/>
    </source>
</evidence>
<dbReference type="GO" id="GO:0003723">
    <property type="term" value="F:RNA binding"/>
    <property type="evidence" value="ECO:0007669"/>
    <property type="project" value="TreeGrafter"/>
</dbReference>
<sequence length="135" mass="15162">MAKTKKIDYIYEKGRRREASARIRLLKGKGESLVNDVSLAQYFPGDVNRTLLERPFALTKTLDKHHFTVKVAGGGKNGQLEAVILGIARALVAVNPDFRPILKKAGLLTRDPRTRERRKVGMGGKARRKKQSPKR</sequence>
<keyword evidence="3 4" id="KW-0687">Ribonucleoprotein</keyword>
<dbReference type="SUPFAM" id="SSF54211">
    <property type="entry name" value="Ribosomal protein S5 domain 2-like"/>
    <property type="match status" value="1"/>
</dbReference>
<dbReference type="PROSITE" id="PS00360">
    <property type="entry name" value="RIBOSOMAL_S9"/>
    <property type="match status" value="1"/>
</dbReference>
<dbReference type="Proteomes" id="UP000178812">
    <property type="component" value="Unassembled WGS sequence"/>
</dbReference>
<dbReference type="AlphaFoldDB" id="A0A1F7WTW1"/>
<comment type="similarity">
    <text evidence="1 4">Belongs to the universal ribosomal protein uS9 family.</text>
</comment>
<comment type="caution">
    <text evidence="7">The sequence shown here is derived from an EMBL/GenBank/DDBJ whole genome shotgun (WGS) entry which is preliminary data.</text>
</comment>
<dbReference type="GO" id="GO:0015935">
    <property type="term" value="C:small ribosomal subunit"/>
    <property type="evidence" value="ECO:0007669"/>
    <property type="project" value="TreeGrafter"/>
</dbReference>
<evidence type="ECO:0000313" key="8">
    <source>
        <dbReference type="Proteomes" id="UP000178812"/>
    </source>
</evidence>
<dbReference type="NCBIfam" id="NF001099">
    <property type="entry name" value="PRK00132.1"/>
    <property type="match status" value="1"/>
</dbReference>
<name>A0A1F7WTW1_9BACT</name>
<evidence type="ECO:0000256" key="5">
    <source>
        <dbReference type="RuleBase" id="RU003816"/>
    </source>
</evidence>
<dbReference type="InterPro" id="IPR020568">
    <property type="entry name" value="Ribosomal_Su5_D2-typ_SF"/>
</dbReference>
<feature type="compositionally biased region" description="Basic residues" evidence="6">
    <location>
        <begin position="115"/>
        <end position="135"/>
    </location>
</feature>
<gene>
    <name evidence="7" type="ORF">A2125_00960</name>
</gene>
<protein>
    <recommendedName>
        <fullName evidence="5">30S ribosomal protein S9</fullName>
    </recommendedName>
</protein>
<evidence type="ECO:0000313" key="7">
    <source>
        <dbReference type="EMBL" id="OGM05879.1"/>
    </source>
</evidence>
<proteinExistence type="inferred from homology"/>
<accession>A0A1F7WTW1</accession>
<dbReference type="InterPro" id="IPR014721">
    <property type="entry name" value="Ribsml_uS5_D2-typ_fold_subgr"/>
</dbReference>
<dbReference type="GO" id="GO:0006412">
    <property type="term" value="P:translation"/>
    <property type="evidence" value="ECO:0007669"/>
    <property type="project" value="InterPro"/>
</dbReference>
<dbReference type="InterPro" id="IPR000754">
    <property type="entry name" value="Ribosomal_uS9"/>
</dbReference>
<evidence type="ECO:0000256" key="6">
    <source>
        <dbReference type="SAM" id="MobiDB-lite"/>
    </source>
</evidence>
<dbReference type="InterPro" id="IPR020574">
    <property type="entry name" value="Ribosomal_uS9_CS"/>
</dbReference>
<organism evidence="7 8">
    <name type="scientific">Candidatus Woesebacteria bacterium GWB1_43_5</name>
    <dbReference type="NCBI Taxonomy" id="1802474"/>
    <lineage>
        <taxon>Bacteria</taxon>
        <taxon>Candidatus Woeseibacteriota</taxon>
    </lineage>
</organism>
<dbReference type="GO" id="GO:0005737">
    <property type="term" value="C:cytoplasm"/>
    <property type="evidence" value="ECO:0007669"/>
    <property type="project" value="UniProtKB-ARBA"/>
</dbReference>
<dbReference type="InterPro" id="IPR023035">
    <property type="entry name" value="Ribosomal_uS9_bac/plastid"/>
</dbReference>